<reference evidence="2" key="1">
    <citation type="submission" date="2023-03" db="EMBL/GenBank/DDBJ databases">
        <title>Massive genome expansion in bonnet fungi (Mycena s.s.) driven by repeated elements and novel gene families across ecological guilds.</title>
        <authorList>
            <consortium name="Lawrence Berkeley National Laboratory"/>
            <person name="Harder C.B."/>
            <person name="Miyauchi S."/>
            <person name="Viragh M."/>
            <person name="Kuo A."/>
            <person name="Thoen E."/>
            <person name="Andreopoulos B."/>
            <person name="Lu D."/>
            <person name="Skrede I."/>
            <person name="Drula E."/>
            <person name="Henrissat B."/>
            <person name="Morin E."/>
            <person name="Kohler A."/>
            <person name="Barry K."/>
            <person name="LaButti K."/>
            <person name="Morin E."/>
            <person name="Salamov A."/>
            <person name="Lipzen A."/>
            <person name="Mereny Z."/>
            <person name="Hegedus B."/>
            <person name="Baldrian P."/>
            <person name="Stursova M."/>
            <person name="Weitz H."/>
            <person name="Taylor A."/>
            <person name="Grigoriev I.V."/>
            <person name="Nagy L.G."/>
            <person name="Martin F."/>
            <person name="Kauserud H."/>
        </authorList>
    </citation>
    <scope>NUCLEOTIDE SEQUENCE</scope>
    <source>
        <strain evidence="2">9284</strain>
    </source>
</reference>
<feature type="region of interest" description="Disordered" evidence="1">
    <location>
        <begin position="1"/>
        <end position="37"/>
    </location>
</feature>
<comment type="caution">
    <text evidence="2">The sequence shown here is derived from an EMBL/GenBank/DDBJ whole genome shotgun (WGS) entry which is preliminary data.</text>
</comment>
<evidence type="ECO:0000313" key="3">
    <source>
        <dbReference type="Proteomes" id="UP001221142"/>
    </source>
</evidence>
<feature type="compositionally biased region" description="Polar residues" evidence="1">
    <location>
        <begin position="24"/>
        <end position="37"/>
    </location>
</feature>
<proteinExistence type="predicted"/>
<organism evidence="2 3">
    <name type="scientific">Roridomyces roridus</name>
    <dbReference type="NCBI Taxonomy" id="1738132"/>
    <lineage>
        <taxon>Eukaryota</taxon>
        <taxon>Fungi</taxon>
        <taxon>Dikarya</taxon>
        <taxon>Basidiomycota</taxon>
        <taxon>Agaricomycotina</taxon>
        <taxon>Agaricomycetes</taxon>
        <taxon>Agaricomycetidae</taxon>
        <taxon>Agaricales</taxon>
        <taxon>Marasmiineae</taxon>
        <taxon>Mycenaceae</taxon>
        <taxon>Roridomyces</taxon>
    </lineage>
</organism>
<accession>A0AAD7FX65</accession>
<gene>
    <name evidence="2" type="ORF">FB45DRAFT_1022718</name>
</gene>
<name>A0AAD7FX65_9AGAR</name>
<protein>
    <recommendedName>
        <fullName evidence="4">BTB domain-containing protein</fullName>
    </recommendedName>
</protein>
<evidence type="ECO:0000313" key="2">
    <source>
        <dbReference type="EMBL" id="KAJ7642004.1"/>
    </source>
</evidence>
<sequence>MYPHQADGIGDDSRDLSSDEEETATLTDVPSVTVTNPDGYHTPSTIFISREEQCEAMWFSSGDLIIRAGLVAFRVFREVLARCSPVLAKLLSTAQLELCDSFDGARVIEFSQTPVDVEHFLKAIFDPLSLNPKYQDNITFDTIAGVYEVSSHYRVLDFQCTALCMLSELYPTDLTVFLTEQFVPAYCCDQSIPLIVFARKHRLDWLLPLAFYRHCLEFSSTSLLYGVQYNGVVSKLSLADQKLCIDAHTTMYHTT</sequence>
<dbReference type="EMBL" id="JARKIF010000004">
    <property type="protein sequence ID" value="KAJ7642004.1"/>
    <property type="molecule type" value="Genomic_DNA"/>
</dbReference>
<evidence type="ECO:0008006" key="4">
    <source>
        <dbReference type="Google" id="ProtNLM"/>
    </source>
</evidence>
<dbReference type="Proteomes" id="UP001221142">
    <property type="component" value="Unassembled WGS sequence"/>
</dbReference>
<evidence type="ECO:0000256" key="1">
    <source>
        <dbReference type="SAM" id="MobiDB-lite"/>
    </source>
</evidence>
<dbReference type="AlphaFoldDB" id="A0AAD7FX65"/>
<keyword evidence="3" id="KW-1185">Reference proteome</keyword>